<feature type="transmembrane region" description="Helical" evidence="7">
    <location>
        <begin position="189"/>
        <end position="206"/>
    </location>
</feature>
<evidence type="ECO:0000256" key="5">
    <source>
        <dbReference type="ARBA" id="ARBA00022989"/>
    </source>
</evidence>
<evidence type="ECO:0000256" key="1">
    <source>
        <dbReference type="ARBA" id="ARBA00004429"/>
    </source>
</evidence>
<feature type="non-terminal residue" evidence="9">
    <location>
        <position position="230"/>
    </location>
</feature>
<keyword evidence="6 7" id="KW-0472">Membrane</keyword>
<dbReference type="GO" id="GO:0005886">
    <property type="term" value="C:plasma membrane"/>
    <property type="evidence" value="ECO:0007669"/>
    <property type="project" value="UniProtKB-SubCell"/>
</dbReference>
<keyword evidence="3" id="KW-1003">Cell membrane</keyword>
<proteinExistence type="predicted"/>
<dbReference type="EMBL" id="UINC01113357">
    <property type="protein sequence ID" value="SVC82906.1"/>
    <property type="molecule type" value="Genomic_DNA"/>
</dbReference>
<feature type="transmembrane region" description="Helical" evidence="7">
    <location>
        <begin position="46"/>
        <end position="70"/>
    </location>
</feature>
<dbReference type="GO" id="GO:0140359">
    <property type="term" value="F:ABC-type transporter activity"/>
    <property type="evidence" value="ECO:0007669"/>
    <property type="project" value="InterPro"/>
</dbReference>
<dbReference type="PANTHER" id="PTHR30413:SF8">
    <property type="entry name" value="TRANSPORT PERMEASE PROTEIN"/>
    <property type="match status" value="1"/>
</dbReference>
<protein>
    <recommendedName>
        <fullName evidence="8">ABC-2 type transporter transmembrane domain-containing protein</fullName>
    </recommendedName>
</protein>
<evidence type="ECO:0000313" key="9">
    <source>
        <dbReference type="EMBL" id="SVC82906.1"/>
    </source>
</evidence>
<evidence type="ECO:0000256" key="6">
    <source>
        <dbReference type="ARBA" id="ARBA00023136"/>
    </source>
</evidence>
<sequence>MKNPQLTIIKKPSNFGIPNVSEIWFYKDLIYSLLIKDIKVRYAQSVLGIGWAVIQPLFFMVVFTLIFSKLAKISTEGQPAEIFYYSALVPWTYFSSGLIDSTGSLIQNSGMMTKVYFPRIILPLVSVLSKLPDLIIASTIVAILMAWFSISPSISIVLIPLLILIMVLFSFGLGAFFSALAIQYRDIKYGITFLTQILMFATPIAYPTSLIPKHLQWAYALNPMVGVIEG</sequence>
<dbReference type="Pfam" id="PF01061">
    <property type="entry name" value="ABC2_membrane"/>
    <property type="match status" value="1"/>
</dbReference>
<reference evidence="9" key="1">
    <citation type="submission" date="2018-05" db="EMBL/GenBank/DDBJ databases">
        <authorList>
            <person name="Lanie J.A."/>
            <person name="Ng W.-L."/>
            <person name="Kazmierczak K.M."/>
            <person name="Andrzejewski T.M."/>
            <person name="Davidsen T.M."/>
            <person name="Wayne K.J."/>
            <person name="Tettelin H."/>
            <person name="Glass J.I."/>
            <person name="Rusch D."/>
            <person name="Podicherti R."/>
            <person name="Tsui H.-C.T."/>
            <person name="Winkler M.E."/>
        </authorList>
    </citation>
    <scope>NUCLEOTIDE SEQUENCE</scope>
</reference>
<dbReference type="PANTHER" id="PTHR30413">
    <property type="entry name" value="INNER MEMBRANE TRANSPORT PERMEASE"/>
    <property type="match status" value="1"/>
</dbReference>
<dbReference type="GO" id="GO:0015920">
    <property type="term" value="P:lipopolysaccharide transport"/>
    <property type="evidence" value="ECO:0007669"/>
    <property type="project" value="TreeGrafter"/>
</dbReference>
<dbReference type="InterPro" id="IPR013525">
    <property type="entry name" value="ABC2_TM"/>
</dbReference>
<feature type="transmembrane region" description="Helical" evidence="7">
    <location>
        <begin position="82"/>
        <end position="99"/>
    </location>
</feature>
<evidence type="ECO:0000259" key="8">
    <source>
        <dbReference type="Pfam" id="PF01061"/>
    </source>
</evidence>
<organism evidence="9">
    <name type="scientific">marine metagenome</name>
    <dbReference type="NCBI Taxonomy" id="408172"/>
    <lineage>
        <taxon>unclassified sequences</taxon>
        <taxon>metagenomes</taxon>
        <taxon>ecological metagenomes</taxon>
    </lineage>
</organism>
<feature type="domain" description="ABC-2 type transporter transmembrane" evidence="8">
    <location>
        <begin position="30"/>
        <end position="230"/>
    </location>
</feature>
<accession>A0A382QBU1</accession>
<keyword evidence="2" id="KW-0813">Transport</keyword>
<keyword evidence="5 7" id="KW-1133">Transmembrane helix</keyword>
<gene>
    <name evidence="9" type="ORF">METZ01_LOCUS335760</name>
</gene>
<name>A0A382QBU1_9ZZZZ</name>
<comment type="subcellular location">
    <subcellularLocation>
        <location evidence="1">Cell inner membrane</location>
        <topology evidence="1">Multi-pass membrane protein</topology>
    </subcellularLocation>
</comment>
<keyword evidence="4 7" id="KW-0812">Transmembrane</keyword>
<evidence type="ECO:0000256" key="2">
    <source>
        <dbReference type="ARBA" id="ARBA00022448"/>
    </source>
</evidence>
<dbReference type="AlphaFoldDB" id="A0A382QBU1"/>
<evidence type="ECO:0000256" key="7">
    <source>
        <dbReference type="SAM" id="Phobius"/>
    </source>
</evidence>
<evidence type="ECO:0000256" key="3">
    <source>
        <dbReference type="ARBA" id="ARBA00022475"/>
    </source>
</evidence>
<feature type="transmembrane region" description="Helical" evidence="7">
    <location>
        <begin position="154"/>
        <end position="177"/>
    </location>
</feature>
<evidence type="ECO:0000256" key="4">
    <source>
        <dbReference type="ARBA" id="ARBA00022692"/>
    </source>
</evidence>
<feature type="transmembrane region" description="Helical" evidence="7">
    <location>
        <begin position="120"/>
        <end position="148"/>
    </location>
</feature>